<dbReference type="AlphaFoldDB" id="A0A9D4UU57"/>
<feature type="repeat" description="PPR" evidence="2">
    <location>
        <begin position="291"/>
        <end position="325"/>
    </location>
</feature>
<protein>
    <recommendedName>
        <fullName evidence="5">Pentatricopeptide repeat-containing protein</fullName>
    </recommendedName>
</protein>
<comment type="caution">
    <text evidence="3">The sequence shown here is derived from an EMBL/GenBank/DDBJ whole genome shotgun (WGS) entry which is preliminary data.</text>
</comment>
<dbReference type="InterPro" id="IPR002885">
    <property type="entry name" value="PPR_rpt"/>
</dbReference>
<evidence type="ECO:0000313" key="4">
    <source>
        <dbReference type="Proteomes" id="UP000886520"/>
    </source>
</evidence>
<dbReference type="FunFam" id="1.25.40.10:FF:000031">
    <property type="entry name" value="Pentatricopeptide repeat-containing protein mitochondrial"/>
    <property type="match status" value="3"/>
</dbReference>
<dbReference type="PANTHER" id="PTHR47926:SF533">
    <property type="entry name" value="DYW DOMAIN-CONTAINING PROTEIN"/>
    <property type="match status" value="1"/>
</dbReference>
<feature type="repeat" description="PPR" evidence="2">
    <location>
        <begin position="493"/>
        <end position="527"/>
    </location>
</feature>
<feature type="repeat" description="PPR" evidence="2">
    <location>
        <begin position="695"/>
        <end position="729"/>
    </location>
</feature>
<feature type="repeat" description="PPR" evidence="2">
    <location>
        <begin position="326"/>
        <end position="360"/>
    </location>
</feature>
<dbReference type="PROSITE" id="PS51375">
    <property type="entry name" value="PPR"/>
    <property type="match status" value="10"/>
</dbReference>
<name>A0A9D4UU57_ADICA</name>
<evidence type="ECO:0000256" key="1">
    <source>
        <dbReference type="ARBA" id="ARBA00022737"/>
    </source>
</evidence>
<proteinExistence type="predicted"/>
<dbReference type="InterPro" id="IPR046960">
    <property type="entry name" value="PPR_At4g14850-like_plant"/>
</dbReference>
<feature type="repeat" description="PPR" evidence="2">
    <location>
        <begin position="730"/>
        <end position="764"/>
    </location>
</feature>
<sequence>MAAQAEEALQSLLRAHFRGSALCHHSLSSLLQNIAAVKDLASARMVHALIVSSNLQSISLLGDHLIRVFAACGTLVEACLAFSQNSDRSTYTWQAIMSSHVAHEEYEVTLALYQDMHLDGIMPNKFIYPCVLQACSGACILEQGRLLHDHIQKSAADSVLVVCNTLLDMYIKCNSVKDASKVFDNMHHKDVVSWGSMMSGYSQHGDGHAALDLFNKMQGEGITPNRVAFLCALRACADTHALIEGRLLHEQIIRLHFEADVLVANTLIDMYAKCGSLEDARNVLRGLRTRIVSSWNAMMGGYTQYGAVEPALGLFSTMQRDGTTPDTVTYACVLTACGSKGDLEQGMSLHEHITCTGLESNEFVGNSLIDMYAKCGGLDEARNIFDNLPRKNSVSWGAIFAGYAQHNCGVQAFELLWKMLQKGIDPDEIALSCILKACSCFTGSYWGNVMHSYVVSRGLENDLIVGNTLVDMYAKLGSLVDARGVFNRLASPNVVSWGAILAGYSQHDQGESAVEFFRKMLAKKVKPDDAVYCCVIKACGSSGLLEQGRWVHEQVCRSGIPSDVAVGNALIEMYVKCDFLEDARKVFDTMRLCDVVSWNLLLAAYAQDGQALAVLKLFEKMQRGGTEPNQVTFLVLLQVCGSSGALQQVRQLHTLIYECGLGSDLVLSNSLIDTYGKCGTIEDSSKVFDGMPDRDEVSWGAIIAGYTQNGKYRHALQSFDAMQRSGIKPNSLIYTNILSACSRSGRIKEGRKYFRSMKDFSVMPTVEHFNCMIDLLGRAGLVTGAKELLESMPISPNALGWTSLLNSCKAYAETDIGEDCHDHCVVADRENLGANVLMPIVSEEIDNGEVEVVVGLQSSLCKESTAPWREINSQVEDLLLAVKYILELR</sequence>
<dbReference type="Pfam" id="PF01535">
    <property type="entry name" value="PPR"/>
    <property type="match status" value="8"/>
</dbReference>
<dbReference type="Gene3D" id="1.25.40.10">
    <property type="entry name" value="Tetratricopeptide repeat domain"/>
    <property type="match status" value="7"/>
</dbReference>
<dbReference type="GO" id="GO:0048731">
    <property type="term" value="P:system development"/>
    <property type="evidence" value="ECO:0007669"/>
    <property type="project" value="UniProtKB-ARBA"/>
</dbReference>
<dbReference type="PANTHER" id="PTHR47926">
    <property type="entry name" value="PENTATRICOPEPTIDE REPEAT-CONTAINING PROTEIN"/>
    <property type="match status" value="1"/>
</dbReference>
<organism evidence="3 4">
    <name type="scientific">Adiantum capillus-veneris</name>
    <name type="common">Maidenhair fern</name>
    <dbReference type="NCBI Taxonomy" id="13818"/>
    <lineage>
        <taxon>Eukaryota</taxon>
        <taxon>Viridiplantae</taxon>
        <taxon>Streptophyta</taxon>
        <taxon>Embryophyta</taxon>
        <taxon>Tracheophyta</taxon>
        <taxon>Polypodiopsida</taxon>
        <taxon>Polypodiidae</taxon>
        <taxon>Polypodiales</taxon>
        <taxon>Pteridineae</taxon>
        <taxon>Pteridaceae</taxon>
        <taxon>Vittarioideae</taxon>
        <taxon>Adiantum</taxon>
    </lineage>
</organism>
<keyword evidence="4" id="KW-1185">Reference proteome</keyword>
<feature type="repeat" description="PPR" evidence="2">
    <location>
        <begin position="528"/>
        <end position="562"/>
    </location>
</feature>
<accession>A0A9D4UU57</accession>
<reference evidence="3" key="1">
    <citation type="submission" date="2021-01" db="EMBL/GenBank/DDBJ databases">
        <title>Adiantum capillus-veneris genome.</title>
        <authorList>
            <person name="Fang Y."/>
            <person name="Liao Q."/>
        </authorList>
    </citation>
    <scope>NUCLEOTIDE SEQUENCE</scope>
    <source>
        <strain evidence="3">H3</strain>
        <tissue evidence="3">Leaf</tissue>
    </source>
</reference>
<dbReference type="EMBL" id="JABFUD020000011">
    <property type="protein sequence ID" value="KAI5073906.1"/>
    <property type="molecule type" value="Genomic_DNA"/>
</dbReference>
<dbReference type="FunFam" id="1.25.40.10:FF:000344">
    <property type="entry name" value="Pentatricopeptide repeat-containing protein"/>
    <property type="match status" value="1"/>
</dbReference>
<feature type="repeat" description="PPR" evidence="2">
    <location>
        <begin position="392"/>
        <end position="426"/>
    </location>
</feature>
<evidence type="ECO:0000256" key="2">
    <source>
        <dbReference type="PROSITE-ProRule" id="PRU00708"/>
    </source>
</evidence>
<dbReference type="NCBIfam" id="TIGR00756">
    <property type="entry name" value="PPR"/>
    <property type="match status" value="7"/>
</dbReference>
<dbReference type="GO" id="GO:0003723">
    <property type="term" value="F:RNA binding"/>
    <property type="evidence" value="ECO:0007669"/>
    <property type="project" value="InterPro"/>
</dbReference>
<gene>
    <name evidence="3" type="ORF">GOP47_0011919</name>
</gene>
<feature type="repeat" description="PPR" evidence="2">
    <location>
        <begin position="190"/>
        <end position="224"/>
    </location>
</feature>
<dbReference type="InterPro" id="IPR011990">
    <property type="entry name" value="TPR-like_helical_dom_sf"/>
</dbReference>
<dbReference type="Pfam" id="PF13041">
    <property type="entry name" value="PPR_2"/>
    <property type="match status" value="5"/>
</dbReference>
<feature type="repeat" description="PPR" evidence="2">
    <location>
        <begin position="361"/>
        <end position="391"/>
    </location>
</feature>
<dbReference type="FunFam" id="1.25.40.10:FF:000285">
    <property type="entry name" value="Pentatricopeptide repeat-containing protein, chloroplastic"/>
    <property type="match status" value="1"/>
</dbReference>
<dbReference type="GO" id="GO:0009451">
    <property type="term" value="P:RNA modification"/>
    <property type="evidence" value="ECO:0007669"/>
    <property type="project" value="InterPro"/>
</dbReference>
<dbReference type="FunFam" id="1.25.40.10:FF:000158">
    <property type="entry name" value="pentatricopeptide repeat-containing protein At2g33680"/>
    <property type="match status" value="1"/>
</dbReference>
<feature type="repeat" description="PPR" evidence="2">
    <location>
        <begin position="594"/>
        <end position="628"/>
    </location>
</feature>
<keyword evidence="1" id="KW-0677">Repeat</keyword>
<evidence type="ECO:0008006" key="5">
    <source>
        <dbReference type="Google" id="ProtNLM"/>
    </source>
</evidence>
<dbReference type="OrthoDB" id="185373at2759"/>
<evidence type="ECO:0000313" key="3">
    <source>
        <dbReference type="EMBL" id="KAI5073906.1"/>
    </source>
</evidence>
<dbReference type="Proteomes" id="UP000886520">
    <property type="component" value="Chromosome 11"/>
</dbReference>